<proteinExistence type="predicted"/>
<gene>
    <name evidence="1" type="ORF">AL538_02395</name>
</gene>
<evidence type="ECO:0000313" key="2">
    <source>
        <dbReference type="Proteomes" id="UP000067422"/>
    </source>
</evidence>
<reference evidence="1" key="1">
    <citation type="submission" date="2018-01" db="EMBL/GenBank/DDBJ databases">
        <title>FDA dAtabase for Regulatory Grade micrObial Sequences (FDA-ARGOS): Supporting development and validation of Infectious Disease Dx tests.</title>
        <authorList>
            <person name="Hoffmann M."/>
            <person name="Allard M."/>
            <person name="Evans P."/>
            <person name="Brown E."/>
            <person name="Tallon L."/>
            <person name="Sadzewicz L."/>
            <person name="Sengamalay N."/>
            <person name="Ott S."/>
            <person name="Godinez A."/>
            <person name="Nagaraj S."/>
            <person name="Vyas G."/>
            <person name="Aluvathingal J."/>
            <person name="Nadendla S."/>
            <person name="Geyer C."/>
            <person name="Sichtig H."/>
        </authorList>
    </citation>
    <scope>NUCLEOTIDE SEQUENCE</scope>
    <source>
        <strain evidence="1">FDAARGOS_107</strain>
    </source>
</reference>
<name>A0ABN4KU90_VIBHA</name>
<organism evidence="1 2">
    <name type="scientific">Vibrio harveyi</name>
    <name type="common">Beneckea harveyi</name>
    <dbReference type="NCBI Taxonomy" id="669"/>
    <lineage>
        <taxon>Bacteria</taxon>
        <taxon>Pseudomonadati</taxon>
        <taxon>Pseudomonadota</taxon>
        <taxon>Gammaproteobacteria</taxon>
        <taxon>Vibrionales</taxon>
        <taxon>Vibrionaceae</taxon>
        <taxon>Vibrio</taxon>
    </lineage>
</organism>
<accession>A0ABN4KU90</accession>
<dbReference type="InterPro" id="IPR020353">
    <property type="entry name" value="Toxin_YafO"/>
</dbReference>
<dbReference type="RefSeq" id="WP_005445732.1">
    <property type="nucleotide sequence ID" value="NZ_CP014038.2"/>
</dbReference>
<protein>
    <submittedName>
        <fullName evidence="1">Toxin YafO</fullName>
    </submittedName>
</protein>
<evidence type="ECO:0000313" key="1">
    <source>
        <dbReference type="EMBL" id="AMF96660.1"/>
    </source>
</evidence>
<keyword evidence="2" id="KW-1185">Reference proteome</keyword>
<dbReference type="Pfam" id="PF13957">
    <property type="entry name" value="YafO_toxin"/>
    <property type="match status" value="1"/>
</dbReference>
<dbReference type="Proteomes" id="UP000067422">
    <property type="component" value="Chromosome 1"/>
</dbReference>
<sequence>MQPHDFGRDTTFDFPEKLRLSGLRHIHIKDKTSKRWNLKKFAFDKTSNTALIYSSNYFDDNCYLLIGLLDNAHHAYKNNLLYLLEMSDIADSFSNKNL</sequence>
<dbReference type="EMBL" id="CP014038">
    <property type="protein sequence ID" value="AMF96660.1"/>
    <property type="molecule type" value="Genomic_DNA"/>
</dbReference>